<dbReference type="GO" id="GO:0005829">
    <property type="term" value="C:cytosol"/>
    <property type="evidence" value="ECO:0007669"/>
    <property type="project" value="TreeGrafter"/>
</dbReference>
<dbReference type="SUPFAM" id="SSF82607">
    <property type="entry name" value="YbaB-like"/>
    <property type="match status" value="1"/>
</dbReference>
<dbReference type="PIRSF" id="PIRSF004555">
    <property type="entry name" value="UCP004555"/>
    <property type="match status" value="1"/>
</dbReference>
<dbReference type="HAMAP" id="MF_00274">
    <property type="entry name" value="DNA_YbaB_EbfC"/>
    <property type="match status" value="1"/>
</dbReference>
<dbReference type="GO" id="GO:0003677">
    <property type="term" value="F:DNA binding"/>
    <property type="evidence" value="ECO:0007669"/>
    <property type="project" value="UniProtKB-KW"/>
</dbReference>
<evidence type="ECO:0008006" key="3">
    <source>
        <dbReference type="Google" id="ProtNLM"/>
    </source>
</evidence>
<sequence length="107" mass="11316">MKNLGQMMKQAQQMQAKMVEMQEGLDALEVSGAAAGGLVSVTLTGKGDMRAIKIDPSLVVAEEVEVLEDLVTAAFNDAKAKVEAHMQEEMAKATGGLNLPPGMNLPF</sequence>
<evidence type="ECO:0000256" key="1">
    <source>
        <dbReference type="ARBA" id="ARBA00023125"/>
    </source>
</evidence>
<proteinExistence type="inferred from homology"/>
<keyword evidence="1" id="KW-0238">DNA-binding</keyword>
<reference evidence="2" key="1">
    <citation type="submission" date="2018-05" db="EMBL/GenBank/DDBJ databases">
        <authorList>
            <person name="Lanie J.A."/>
            <person name="Ng W.-L."/>
            <person name="Kazmierczak K.M."/>
            <person name="Andrzejewski T.M."/>
            <person name="Davidsen T.M."/>
            <person name="Wayne K.J."/>
            <person name="Tettelin H."/>
            <person name="Glass J.I."/>
            <person name="Rusch D."/>
            <person name="Podicherti R."/>
            <person name="Tsui H.-C.T."/>
            <person name="Winkler M.E."/>
        </authorList>
    </citation>
    <scope>NUCLEOTIDE SEQUENCE</scope>
</reference>
<organism evidence="2">
    <name type="scientific">marine metagenome</name>
    <dbReference type="NCBI Taxonomy" id="408172"/>
    <lineage>
        <taxon>unclassified sequences</taxon>
        <taxon>metagenomes</taxon>
        <taxon>ecological metagenomes</taxon>
    </lineage>
</organism>
<gene>
    <name evidence="2" type="ORF">METZ01_LOCUS391064</name>
</gene>
<evidence type="ECO:0000313" key="2">
    <source>
        <dbReference type="EMBL" id="SVD38210.1"/>
    </source>
</evidence>
<dbReference type="PANTHER" id="PTHR33449:SF1">
    <property type="entry name" value="NUCLEOID-ASSOCIATED PROTEIN YBAB"/>
    <property type="match status" value="1"/>
</dbReference>
<dbReference type="InterPro" id="IPR036894">
    <property type="entry name" value="YbaB-like_sf"/>
</dbReference>
<dbReference type="PANTHER" id="PTHR33449">
    <property type="entry name" value="NUCLEOID-ASSOCIATED PROTEIN YBAB"/>
    <property type="match status" value="1"/>
</dbReference>
<dbReference type="Gene3D" id="3.30.1310.10">
    <property type="entry name" value="Nucleoid-associated protein YbaB-like domain"/>
    <property type="match status" value="1"/>
</dbReference>
<name>A0A382UVI3_9ZZZZ</name>
<protein>
    <recommendedName>
        <fullName evidence="3">Nucleoid-associated protein</fullName>
    </recommendedName>
</protein>
<dbReference type="EMBL" id="UINC01147091">
    <property type="protein sequence ID" value="SVD38210.1"/>
    <property type="molecule type" value="Genomic_DNA"/>
</dbReference>
<dbReference type="AlphaFoldDB" id="A0A382UVI3"/>
<dbReference type="NCBIfam" id="TIGR00103">
    <property type="entry name" value="DNA_YbaB_EbfC"/>
    <property type="match status" value="1"/>
</dbReference>
<dbReference type="InterPro" id="IPR004401">
    <property type="entry name" value="YbaB/EbfC"/>
</dbReference>
<dbReference type="Pfam" id="PF02575">
    <property type="entry name" value="YbaB_DNA_bd"/>
    <property type="match status" value="1"/>
</dbReference>
<accession>A0A382UVI3</accession>